<dbReference type="PANTHER" id="PTHR24148">
    <property type="entry name" value="ANKYRIN REPEAT DOMAIN-CONTAINING PROTEIN 39 HOMOLOG-RELATED"/>
    <property type="match status" value="1"/>
</dbReference>
<dbReference type="OrthoDB" id="5386682at2759"/>
<comment type="caution">
    <text evidence="2">The sequence shown here is derived from an EMBL/GenBank/DDBJ whole genome shotgun (WGS) entry which is preliminary data.</text>
</comment>
<dbReference type="InterPro" id="IPR052895">
    <property type="entry name" value="HetReg/Transcr_Mod"/>
</dbReference>
<keyword evidence="3" id="KW-1185">Reference proteome</keyword>
<organism evidence="2 3">
    <name type="scientific">Fusarium piperis</name>
    <dbReference type="NCBI Taxonomy" id="1435070"/>
    <lineage>
        <taxon>Eukaryota</taxon>
        <taxon>Fungi</taxon>
        <taxon>Dikarya</taxon>
        <taxon>Ascomycota</taxon>
        <taxon>Pezizomycotina</taxon>
        <taxon>Sordariomycetes</taxon>
        <taxon>Hypocreomycetidae</taxon>
        <taxon>Hypocreales</taxon>
        <taxon>Nectriaceae</taxon>
        <taxon>Fusarium</taxon>
        <taxon>Fusarium solani species complex</taxon>
    </lineage>
</organism>
<evidence type="ECO:0000259" key="1">
    <source>
        <dbReference type="Pfam" id="PF06985"/>
    </source>
</evidence>
<protein>
    <recommendedName>
        <fullName evidence="1">Heterokaryon incompatibility domain-containing protein</fullName>
    </recommendedName>
</protein>
<dbReference type="InterPro" id="IPR010730">
    <property type="entry name" value="HET"/>
</dbReference>
<proteinExistence type="predicted"/>
<dbReference type="EMBL" id="JAPEUR010000127">
    <property type="protein sequence ID" value="KAJ4319271.1"/>
    <property type="molecule type" value="Genomic_DNA"/>
</dbReference>
<dbReference type="Pfam" id="PF06985">
    <property type="entry name" value="HET"/>
    <property type="match status" value="1"/>
</dbReference>
<reference evidence="2" key="1">
    <citation type="submission" date="2022-10" db="EMBL/GenBank/DDBJ databases">
        <title>Tapping the CABI collections for fungal endophytes: first genome assemblies for Collariella, Neodidymelliopsis, Ascochyta clinopodiicola, Didymella pomorum, Didymosphaeria variabile, Neocosmospora piperis and Neocucurbitaria cava.</title>
        <authorList>
            <person name="Hill R."/>
        </authorList>
    </citation>
    <scope>NUCLEOTIDE SEQUENCE</scope>
    <source>
        <strain evidence="2">IMI 366586</strain>
    </source>
</reference>
<dbReference type="PANTHER" id="PTHR24148:SF73">
    <property type="entry name" value="HET DOMAIN PROTEIN (AFU_ORTHOLOGUE AFUA_8G01020)"/>
    <property type="match status" value="1"/>
</dbReference>
<gene>
    <name evidence="2" type="ORF">N0V84_006462</name>
</gene>
<dbReference type="Pfam" id="PF26639">
    <property type="entry name" value="Het-6_barrel"/>
    <property type="match status" value="1"/>
</dbReference>
<dbReference type="Proteomes" id="UP001140502">
    <property type="component" value="Unassembled WGS sequence"/>
</dbReference>
<dbReference type="AlphaFoldDB" id="A0A9W9BNK5"/>
<evidence type="ECO:0000313" key="3">
    <source>
        <dbReference type="Proteomes" id="UP001140502"/>
    </source>
</evidence>
<name>A0A9W9BNK5_9HYPO</name>
<accession>A0A9W9BNK5</accession>
<feature type="domain" description="Heterokaryon incompatibility" evidence="1">
    <location>
        <begin position="80"/>
        <end position="275"/>
    </location>
</feature>
<sequence length="680" mass="76538">MKPRSPGGSRQGSIRSMMKAGPFKLFSRSARTVTPTQQSIYNPFNDPHREIRLLEILSRSPTDKVVCRLHTVSLDTKPEFVCLSYVWGDESITQEIIVDGIPIQVTVNLATALRHVKKHWVAMQQEGSRNSDPSNFRLWADAVCINQADLAERSAQVQLMRELYTSADAVFAWLSSQEKDTAGPIEIFQDAFQVIKSKHESDYGPLPILDGPGWEKNMMAFTSLFNRNVLLSWVSQHLDAFREGDGIEFPPENPWSAVYDLTRLPFWSRVWIQQEMILAGRLYYMGPSNVIPSGKLQVAIFFLYQMLDAVYQLDEDMRPLVKFRMRGLVMGLGAIFQASHMRLKAHSTSNHQSVVFQASFNGNLKATRPVDYVYGLLGLNGLDIIPDYTKSVGQVYVEFTQKYLEAVQRWEREQDPSGKRLLKYLSYLGVRAAGIRPEQNMPTWVPAFGADLSGKVRQRPPGNVNQIYGDAIEFWSCPDACVVGDSLWVSVVKAQTVKSVYEKPISAELFANDIGSCLEHFLDSFGPKYRDGKPLLKVLCCTLFRSERPEFDLQDLQWFLFFREQLNERLLVQILEDGGTVPTGRPNSDALMRKWATAAGEAEGCRLVTTGDGYIGMCPSGTQVDDVLCVLTGCSLPVILRPEGNHYLFIGCCYVLGLMEGEVAELLGSNLAMVERVEMR</sequence>
<evidence type="ECO:0000313" key="2">
    <source>
        <dbReference type="EMBL" id="KAJ4319271.1"/>
    </source>
</evidence>